<reference evidence="1" key="1">
    <citation type="submission" date="2024-07" db="EMBL/GenBank/DDBJ databases">
        <title>Complete genome sequence of Verrucomicrobiaceae bacterium NT6N.</title>
        <authorList>
            <person name="Huang C."/>
            <person name="Takami H."/>
            <person name="Hamasaki K."/>
        </authorList>
    </citation>
    <scope>NUCLEOTIDE SEQUENCE</scope>
    <source>
        <strain evidence="1">NT6N</strain>
    </source>
</reference>
<sequence>MPQYSRPRFLANIGLIAVSLLFLPIAHAQKAKPLTWPKSFKPAGEAKIILVQKGDNDRPFVYHTKNFELQSPTALNERNLGLFATTAESVPSVLKRIPLPLLGMPESDRAKVLIYPDEESFVAAGGAQGAAGYYSGRKQAIMLRADTFLNPPPPAGSKLPPKADYNLLVHEFTHLCMHRDLAYLPTWFTEGVAEYIAAMHENKGAYQFSNISSSIRRRIKSGLPNDKEEILLPGIAETMSLTAKDWQERIEQGQIENHYRSYATSLLIVHTLFHGGEKRRTATRQFLEQRQKRPPEADAETTLIPLAERKKLQQRIIDYWRPRGLRLKFTSE</sequence>
<gene>
    <name evidence="1" type="ORF">NT6N_08210</name>
</gene>
<dbReference type="AlphaFoldDB" id="A0AAT9FIA5"/>
<evidence type="ECO:0000313" key="1">
    <source>
        <dbReference type="EMBL" id="BDS05781.1"/>
    </source>
</evidence>
<dbReference type="KEGG" id="osu:NT6N_08210"/>
<protein>
    <recommendedName>
        <fullName evidence="2">DUF1570 domain-containing protein</fullName>
    </recommendedName>
</protein>
<evidence type="ECO:0008006" key="2">
    <source>
        <dbReference type="Google" id="ProtNLM"/>
    </source>
</evidence>
<name>A0AAT9FIA5_9BACT</name>
<organism evidence="1">
    <name type="scientific">Oceaniferula spumae</name>
    <dbReference type="NCBI Taxonomy" id="2979115"/>
    <lineage>
        <taxon>Bacteria</taxon>
        <taxon>Pseudomonadati</taxon>
        <taxon>Verrucomicrobiota</taxon>
        <taxon>Verrucomicrobiia</taxon>
        <taxon>Verrucomicrobiales</taxon>
        <taxon>Verrucomicrobiaceae</taxon>
        <taxon>Oceaniferula</taxon>
    </lineage>
</organism>
<dbReference type="EMBL" id="AP026866">
    <property type="protein sequence ID" value="BDS05781.1"/>
    <property type="molecule type" value="Genomic_DNA"/>
</dbReference>
<proteinExistence type="predicted"/>
<accession>A0AAT9FIA5</accession>